<gene>
    <name evidence="1" type="ORF">C8J25_10248</name>
</gene>
<reference evidence="1 2" key="1">
    <citation type="submission" date="2018-04" db="EMBL/GenBank/DDBJ databases">
        <title>Genomic Encyclopedia of Type Strains, Phase III (KMG-III): the genomes of soil and plant-associated and newly described type strains.</title>
        <authorList>
            <person name="Whitman W."/>
        </authorList>
    </citation>
    <scope>NUCLEOTIDE SEQUENCE [LARGE SCALE GENOMIC DNA]</scope>
    <source>
        <strain evidence="1 2">MA-olki</strain>
    </source>
</reference>
<evidence type="ECO:0000313" key="2">
    <source>
        <dbReference type="Proteomes" id="UP000244013"/>
    </source>
</evidence>
<comment type="caution">
    <text evidence="1">The sequence shown here is derived from an EMBL/GenBank/DDBJ whole genome shotgun (WGS) entry which is preliminary data.</text>
</comment>
<dbReference type="Proteomes" id="UP000244013">
    <property type="component" value="Unassembled WGS sequence"/>
</dbReference>
<name>A0A2T5U8X0_9SPHN</name>
<evidence type="ECO:0008006" key="3">
    <source>
        <dbReference type="Google" id="ProtNLM"/>
    </source>
</evidence>
<dbReference type="Gene3D" id="3.40.50.1820">
    <property type="entry name" value="alpha/beta hydrolase"/>
    <property type="match status" value="1"/>
</dbReference>
<evidence type="ECO:0000313" key="1">
    <source>
        <dbReference type="EMBL" id="PTW47959.1"/>
    </source>
</evidence>
<accession>A0A2T5U8X0</accession>
<proteinExistence type="predicted"/>
<dbReference type="InterPro" id="IPR029058">
    <property type="entry name" value="AB_hydrolase_fold"/>
</dbReference>
<dbReference type="EMBL" id="QAYE01000002">
    <property type="protein sequence ID" value="PTW47959.1"/>
    <property type="molecule type" value="Genomic_DNA"/>
</dbReference>
<organism evidence="1 2">
    <name type="scientific">Sphingomonas faeni</name>
    <dbReference type="NCBI Taxonomy" id="185950"/>
    <lineage>
        <taxon>Bacteria</taxon>
        <taxon>Pseudomonadati</taxon>
        <taxon>Pseudomonadota</taxon>
        <taxon>Alphaproteobacteria</taxon>
        <taxon>Sphingomonadales</taxon>
        <taxon>Sphingomonadaceae</taxon>
        <taxon>Sphingomonas</taxon>
    </lineage>
</organism>
<dbReference type="SUPFAM" id="SSF53474">
    <property type="entry name" value="alpha/beta-Hydrolases"/>
    <property type="match status" value="1"/>
</dbReference>
<dbReference type="AlphaFoldDB" id="A0A2T5U8X0"/>
<protein>
    <recommendedName>
        <fullName evidence="3">Alpha/beta hydrolase family protein</fullName>
    </recommendedName>
</protein>
<sequence length="93" mass="10158">MDQDSARFRTARAFGETGPVSNPLAESAVSRLTAVIRYLDRRHPKLGWAGHLTPGDRPLWPRIVVSGLSQGAGMAAFIAKRFPVNRVVLFSSP</sequence>